<organism evidence="2 3">
    <name type="scientific">Cutibacterium porci</name>
    <dbReference type="NCBI Taxonomy" id="2605781"/>
    <lineage>
        <taxon>Bacteria</taxon>
        <taxon>Bacillati</taxon>
        <taxon>Actinomycetota</taxon>
        <taxon>Actinomycetes</taxon>
        <taxon>Propionibacteriales</taxon>
        <taxon>Propionibacteriaceae</taxon>
        <taxon>Cutibacterium</taxon>
    </lineage>
</organism>
<keyword evidence="3" id="KW-1185">Reference proteome</keyword>
<gene>
    <name evidence="2" type="ORF">FYJ43_00005</name>
</gene>
<dbReference type="RefSeq" id="WP_154560891.1">
    <property type="nucleotide sequence ID" value="NZ_VUMG01000001.1"/>
</dbReference>
<evidence type="ECO:0000256" key="1">
    <source>
        <dbReference type="SAM" id="MobiDB-lite"/>
    </source>
</evidence>
<accession>A0A7K0J3H4</accession>
<evidence type="ECO:0008006" key="4">
    <source>
        <dbReference type="Google" id="ProtNLM"/>
    </source>
</evidence>
<feature type="region of interest" description="Disordered" evidence="1">
    <location>
        <begin position="79"/>
        <end position="143"/>
    </location>
</feature>
<proteinExistence type="predicted"/>
<dbReference type="EMBL" id="VUMG01000001">
    <property type="protein sequence ID" value="MSS44476.1"/>
    <property type="molecule type" value="Genomic_DNA"/>
</dbReference>
<reference evidence="2 3" key="1">
    <citation type="submission" date="2019-08" db="EMBL/GenBank/DDBJ databases">
        <title>In-depth cultivation of the pig gut microbiome towards novel bacterial diversity and tailored functional studies.</title>
        <authorList>
            <person name="Wylensek D."/>
            <person name="Hitch T.C.A."/>
            <person name="Clavel T."/>
        </authorList>
    </citation>
    <scope>NUCLEOTIDE SEQUENCE [LARGE SCALE GENOMIC DNA]</scope>
    <source>
        <strain evidence="2 3">WCA-380-WT-3A</strain>
    </source>
</reference>
<evidence type="ECO:0000313" key="3">
    <source>
        <dbReference type="Proteomes" id="UP000466104"/>
    </source>
</evidence>
<sequence>MNRYASETWRAWQIACPSHVQQMNNPEEFFENLGQQASMMISELTPQLAGPDEPGETYFHKVGRLNRARMQAEEIVRAEILAPPEIEDDEELNDPSRPDSDPMWGQAGSPESLRSWAERMDQIDRDNAEIDAQYPEETDKMSH</sequence>
<evidence type="ECO:0000313" key="2">
    <source>
        <dbReference type="EMBL" id="MSS44476.1"/>
    </source>
</evidence>
<protein>
    <recommendedName>
        <fullName evidence="4">TnpV protein</fullName>
    </recommendedName>
</protein>
<dbReference type="AlphaFoldDB" id="A0A7K0J3H4"/>
<comment type="caution">
    <text evidence="2">The sequence shown here is derived from an EMBL/GenBank/DDBJ whole genome shotgun (WGS) entry which is preliminary data.</text>
</comment>
<feature type="compositionally biased region" description="Basic and acidic residues" evidence="1">
    <location>
        <begin position="116"/>
        <end position="128"/>
    </location>
</feature>
<name>A0A7K0J3H4_9ACTN</name>
<dbReference type="Proteomes" id="UP000466104">
    <property type="component" value="Unassembled WGS sequence"/>
</dbReference>